<organism evidence="1 2">
    <name type="scientific">Aphanizomenon flos-aquae FACHB-1040</name>
    <dbReference type="NCBI Taxonomy" id="2692887"/>
    <lineage>
        <taxon>Bacteria</taxon>
        <taxon>Bacillati</taxon>
        <taxon>Cyanobacteriota</taxon>
        <taxon>Cyanophyceae</taxon>
        <taxon>Nostocales</taxon>
        <taxon>Aphanizomenonaceae</taxon>
        <taxon>Aphanizomenon</taxon>
    </lineage>
</organism>
<dbReference type="Proteomes" id="UP000606721">
    <property type="component" value="Unassembled WGS sequence"/>
</dbReference>
<keyword evidence="2" id="KW-1185">Reference proteome</keyword>
<proteinExistence type="predicted"/>
<reference evidence="1 2" key="1">
    <citation type="journal article" date="2020" name="ISME J.">
        <title>Comparative genomics reveals insights into cyanobacterial evolution and habitat adaptation.</title>
        <authorList>
            <person name="Chen M.Y."/>
            <person name="Teng W.K."/>
            <person name="Zhao L."/>
            <person name="Hu C.X."/>
            <person name="Zhou Y.K."/>
            <person name="Han B.P."/>
            <person name="Song L.R."/>
            <person name="Shu W.S."/>
        </authorList>
    </citation>
    <scope>NUCLEOTIDE SEQUENCE [LARGE SCALE GENOMIC DNA]</scope>
    <source>
        <strain evidence="1 2">FACHB-1040</strain>
    </source>
</reference>
<accession>A0ABR8BZX4</accession>
<dbReference type="RefSeq" id="WP_190383701.1">
    <property type="nucleotide sequence ID" value="NZ_JACJQT010000048.1"/>
</dbReference>
<protein>
    <submittedName>
        <fullName evidence="1">Uncharacterized protein</fullName>
    </submittedName>
</protein>
<name>A0ABR8BZX4_APHFL</name>
<sequence>MNEWELLGKFSNGFTGKKSLLNILEVTSGELESSRILDISIDAQLLVVYLSRVCKFATKPQRLYWNIP</sequence>
<dbReference type="EMBL" id="JACJQT010000048">
    <property type="protein sequence ID" value="MBD2279980.1"/>
    <property type="molecule type" value="Genomic_DNA"/>
</dbReference>
<gene>
    <name evidence="1" type="ORF">H6F99_17330</name>
</gene>
<evidence type="ECO:0000313" key="1">
    <source>
        <dbReference type="EMBL" id="MBD2279980.1"/>
    </source>
</evidence>
<comment type="caution">
    <text evidence="1">The sequence shown here is derived from an EMBL/GenBank/DDBJ whole genome shotgun (WGS) entry which is preliminary data.</text>
</comment>
<evidence type="ECO:0000313" key="2">
    <source>
        <dbReference type="Proteomes" id="UP000606721"/>
    </source>
</evidence>